<dbReference type="EMBL" id="CAJMWW010000358">
    <property type="protein sequence ID" value="CAE6468775.1"/>
    <property type="molecule type" value="Genomic_DNA"/>
</dbReference>
<name>A0A8H3C0H0_9AGAM</name>
<evidence type="ECO:0000256" key="1">
    <source>
        <dbReference type="SAM" id="MobiDB-lite"/>
    </source>
</evidence>
<sequence>MREPAEIATGSTDLAGQGHKDRLVKSATTGLAMPPTRTSPTPKDSRAARAARRDRVVLAEIELWRSVAGQMATPSRRSSSGSTIDGSVVDENGSIAGTEEDPEEETRSVASASIPTRRRRPLRPRQPNSSPTRTLRPLPSRTLSLTELVTPPAVSPEVRSLELEVSNLQLVEAPPRPPAPSTPRRRSTRLRL</sequence>
<proteinExistence type="predicted"/>
<feature type="compositionally biased region" description="Basic residues" evidence="1">
    <location>
        <begin position="183"/>
        <end position="192"/>
    </location>
</feature>
<feature type="compositionally biased region" description="Polar residues" evidence="1">
    <location>
        <begin position="72"/>
        <end position="85"/>
    </location>
</feature>
<dbReference type="AlphaFoldDB" id="A0A8H3C0H0"/>
<protein>
    <submittedName>
        <fullName evidence="2">Uncharacterized protein</fullName>
    </submittedName>
</protein>
<comment type="caution">
    <text evidence="2">The sequence shown here is derived from an EMBL/GenBank/DDBJ whole genome shotgun (WGS) entry which is preliminary data.</text>
</comment>
<accession>A0A8H3C0H0</accession>
<feature type="compositionally biased region" description="Basic and acidic residues" evidence="1">
    <location>
        <begin position="43"/>
        <end position="52"/>
    </location>
</feature>
<feature type="region of interest" description="Disordered" evidence="1">
    <location>
        <begin position="1"/>
        <end position="52"/>
    </location>
</feature>
<dbReference type="Proteomes" id="UP000663841">
    <property type="component" value="Unassembled WGS sequence"/>
</dbReference>
<evidence type="ECO:0000313" key="2">
    <source>
        <dbReference type="EMBL" id="CAE6468775.1"/>
    </source>
</evidence>
<gene>
    <name evidence="2" type="ORF">RDB_LOCUS171148</name>
</gene>
<organism evidence="2 3">
    <name type="scientific">Rhizoctonia solani</name>
    <dbReference type="NCBI Taxonomy" id="456999"/>
    <lineage>
        <taxon>Eukaryota</taxon>
        <taxon>Fungi</taxon>
        <taxon>Dikarya</taxon>
        <taxon>Basidiomycota</taxon>
        <taxon>Agaricomycotina</taxon>
        <taxon>Agaricomycetes</taxon>
        <taxon>Cantharellales</taxon>
        <taxon>Ceratobasidiaceae</taxon>
        <taxon>Rhizoctonia</taxon>
    </lineage>
</organism>
<feature type="region of interest" description="Disordered" evidence="1">
    <location>
        <begin position="65"/>
        <end position="192"/>
    </location>
</feature>
<evidence type="ECO:0000313" key="3">
    <source>
        <dbReference type="Proteomes" id="UP000663841"/>
    </source>
</evidence>
<reference evidence="2" key="1">
    <citation type="submission" date="2021-01" db="EMBL/GenBank/DDBJ databases">
        <authorList>
            <person name="Kaushik A."/>
        </authorList>
    </citation>
    <scope>NUCLEOTIDE SEQUENCE</scope>
    <source>
        <strain evidence="2">AG3-T5</strain>
    </source>
</reference>